<comment type="catalytic activity">
    <reaction evidence="8 11">
        <text>an N-terminal (5-L-glutamyl)-[peptide] + an alpha-amino acid = 5-L-glutamyl amino acid + an N-terminal L-alpha-aminoacyl-[peptide]</text>
        <dbReference type="Rhea" id="RHEA:23904"/>
        <dbReference type="Rhea" id="RHEA-COMP:9780"/>
        <dbReference type="Rhea" id="RHEA-COMP:9795"/>
        <dbReference type="ChEBI" id="CHEBI:77644"/>
        <dbReference type="ChEBI" id="CHEBI:78597"/>
        <dbReference type="ChEBI" id="CHEBI:78599"/>
        <dbReference type="ChEBI" id="CHEBI:78608"/>
        <dbReference type="EC" id="2.3.2.2"/>
    </reaction>
</comment>
<evidence type="ECO:0000256" key="3">
    <source>
        <dbReference type="ARBA" id="ARBA00009381"/>
    </source>
</evidence>
<feature type="chain" id="PRO_5015062755" description="Glutathione hydrolase proenzyme" evidence="13">
    <location>
        <begin position="23"/>
        <end position="592"/>
    </location>
</feature>
<dbReference type="PRINTS" id="PR01210">
    <property type="entry name" value="GGTRANSPTASE"/>
</dbReference>
<dbReference type="PANTHER" id="PTHR43199:SF1">
    <property type="entry name" value="GLUTATHIONE HYDROLASE PROENZYME"/>
    <property type="match status" value="1"/>
</dbReference>
<protein>
    <recommendedName>
        <fullName evidence="11">Glutathione hydrolase proenzyme</fullName>
        <ecNumber evidence="11">2.3.2.2</ecNumber>
        <ecNumber evidence="11">3.4.19.13</ecNumber>
    </recommendedName>
    <component>
        <recommendedName>
            <fullName evidence="11">Glutathione hydrolase large chain</fullName>
        </recommendedName>
    </component>
    <component>
        <recommendedName>
            <fullName evidence="11">Glutathione hydrolase small chain</fullName>
        </recommendedName>
    </component>
</protein>
<dbReference type="Proteomes" id="UP000078558">
    <property type="component" value="Chromosome I"/>
</dbReference>
<evidence type="ECO:0000256" key="6">
    <source>
        <dbReference type="ARBA" id="ARBA00023145"/>
    </source>
</evidence>
<gene>
    <name evidence="14" type="ORF">ODI_03159</name>
    <name evidence="15" type="ORF">ODI_R4392</name>
</gene>
<keyword evidence="16" id="KW-1185">Reference proteome</keyword>
<dbReference type="InterPro" id="IPR043138">
    <property type="entry name" value="GGT_lsub"/>
</dbReference>
<dbReference type="UniPathway" id="UPA00204"/>
<feature type="binding site" evidence="10">
    <location>
        <position position="451"/>
    </location>
    <ligand>
        <name>L-glutamate</name>
        <dbReference type="ChEBI" id="CHEBI:29985"/>
    </ligand>
</feature>
<evidence type="ECO:0000256" key="10">
    <source>
        <dbReference type="PIRSR" id="PIRSR600101-2"/>
    </source>
</evidence>
<dbReference type="InterPro" id="IPR051792">
    <property type="entry name" value="GGT_bact"/>
</dbReference>
<evidence type="ECO:0000256" key="13">
    <source>
        <dbReference type="SAM" id="SignalP"/>
    </source>
</evidence>
<dbReference type="RefSeq" id="WP_067757964.1">
    <property type="nucleotide sequence ID" value="NZ_LT907988.1"/>
</dbReference>
<feature type="binding site" evidence="10">
    <location>
        <position position="498"/>
    </location>
    <ligand>
        <name>L-glutamate</name>
        <dbReference type="ChEBI" id="CHEBI:29985"/>
    </ligand>
</feature>
<evidence type="ECO:0000313" key="14">
    <source>
        <dbReference type="EMBL" id="SBT27052.1"/>
    </source>
</evidence>
<organism evidence="14 16">
    <name type="scientific">Orrella dioscoreae</name>
    <dbReference type="NCBI Taxonomy" id="1851544"/>
    <lineage>
        <taxon>Bacteria</taxon>
        <taxon>Pseudomonadati</taxon>
        <taxon>Pseudomonadota</taxon>
        <taxon>Betaproteobacteria</taxon>
        <taxon>Burkholderiales</taxon>
        <taxon>Alcaligenaceae</taxon>
        <taxon>Orrella</taxon>
    </lineage>
</organism>
<dbReference type="NCBIfam" id="TIGR00066">
    <property type="entry name" value="g_glut_trans"/>
    <property type="match status" value="1"/>
</dbReference>
<dbReference type="EMBL" id="FLRC01000052">
    <property type="protein sequence ID" value="SBT27052.1"/>
    <property type="molecule type" value="Genomic_DNA"/>
</dbReference>
<dbReference type="GO" id="GO:0006751">
    <property type="term" value="P:glutathione catabolic process"/>
    <property type="evidence" value="ECO:0007669"/>
    <property type="project" value="UniProtKB-UniRule"/>
</dbReference>
<dbReference type="PANTHER" id="PTHR43199">
    <property type="entry name" value="GLUTATHIONE HYDROLASE"/>
    <property type="match status" value="1"/>
</dbReference>
<reference evidence="15 16" key="2">
    <citation type="submission" date="2017-08" db="EMBL/GenBank/DDBJ databases">
        <authorList>
            <person name="de Groot N.N."/>
        </authorList>
    </citation>
    <scope>NUCLEOTIDE SEQUENCE [LARGE SCALE GENOMIC DNA]</scope>
    <source>
        <strain evidence="15">Orrdi1</strain>
    </source>
</reference>
<reference evidence="14 16" key="1">
    <citation type="submission" date="2016-06" db="EMBL/GenBank/DDBJ databases">
        <authorList>
            <person name="Kjaerup R.B."/>
            <person name="Dalgaard T.S."/>
            <person name="Juul-Madsen H.R."/>
        </authorList>
    </citation>
    <scope>NUCLEOTIDE SEQUENCE [LARGE SCALE GENOMIC DNA]</scope>
    <source>
        <strain evidence="14">Orrdi1</strain>
    </source>
</reference>
<keyword evidence="13" id="KW-0732">Signal</keyword>
<comment type="subunit">
    <text evidence="11">This enzyme consists of two polypeptide chains, which are synthesized in precursor form from a single polypeptide.</text>
</comment>
<name>A0A1C3K6E4_9BURK</name>
<evidence type="ECO:0000256" key="11">
    <source>
        <dbReference type="RuleBase" id="RU368036"/>
    </source>
</evidence>
<accession>A0A1C3K6E4</accession>
<keyword evidence="7 11" id="KW-0012">Acyltransferase</keyword>
<comment type="PTM">
    <text evidence="11">Cleaved by autocatalysis into a large and a small subunit.</text>
</comment>
<dbReference type="GO" id="GO:0036374">
    <property type="term" value="F:glutathione hydrolase activity"/>
    <property type="evidence" value="ECO:0007669"/>
    <property type="project" value="UniProtKB-UniRule"/>
</dbReference>
<keyword evidence="4 11" id="KW-0808">Transferase</keyword>
<dbReference type="EC" id="3.4.19.13" evidence="11"/>
<evidence type="ECO:0000313" key="16">
    <source>
        <dbReference type="Proteomes" id="UP000078558"/>
    </source>
</evidence>
<evidence type="ECO:0000256" key="1">
    <source>
        <dbReference type="ARBA" id="ARBA00001049"/>
    </source>
</evidence>
<evidence type="ECO:0000256" key="4">
    <source>
        <dbReference type="ARBA" id="ARBA00022679"/>
    </source>
</evidence>
<dbReference type="SUPFAM" id="SSF56235">
    <property type="entry name" value="N-terminal nucleophile aminohydrolases (Ntn hydrolases)"/>
    <property type="match status" value="1"/>
</dbReference>
<evidence type="ECO:0000256" key="8">
    <source>
        <dbReference type="ARBA" id="ARBA00047417"/>
    </source>
</evidence>
<dbReference type="InterPro" id="IPR029055">
    <property type="entry name" value="Ntn_hydrolases_N"/>
</dbReference>
<feature type="binding site" evidence="10">
    <location>
        <position position="125"/>
    </location>
    <ligand>
        <name>L-glutamate</name>
        <dbReference type="ChEBI" id="CHEBI:29985"/>
    </ligand>
</feature>
<sequence length="592" mass="62008">MAPCRTLASAALAWLLVAAPQAGWTRGPQPAAPAVAQEDRNPEAASGRGAHSLAHASKHMVATANPLASEAGQRMLRKGGSVMDAAIAAQLVLNLVEPQSSGIGGGAFLMLYTAADQTLRGYDGRETAPASAGADRFLKGGKAIPFDDAVNSGLSVGTPGLLRMLELAHRQHGKLPWATLFQPAIDLAEQGFPVSPRLHTLTAGNRALARQPAAAAYFLQADGSAWPVGHRLKNPAFAEVLRAVAAGGADAFHTGPIARDIVAAVRGHAVPGDLSEADLRGYQARERDPVCGRYRMYQVCGMAPPSSGGIAVLQMLGMLEQHALREQQPASLAAVHFFSEAGRLAYADRDRYVADPDFVDVPVKAMLDPAYVQARGALIRPDRSMGEAAPGDPAGLLAQRGVDATPELPSTSHLVAVDDDGNALSMTTTIESEFGSKIFVRGFLLNNELTDFSLSGTDDAGRAVANRVEPGKRPRSSMAPTLVFRSGQPYMAVGSPGGSAIINYVAKTLVGVLDWNLDIQAAIDLPNFGSRNKATELEEGTAVATLAPALQRMGHAVQVLPFPSGVHGIVIQRDGLLEGGADPRREGRALGD</sequence>
<dbReference type="Gene3D" id="1.10.246.130">
    <property type="match status" value="1"/>
</dbReference>
<proteinExistence type="inferred from homology"/>
<comment type="similarity">
    <text evidence="3 11">Belongs to the gamma-glutamyltransferase family.</text>
</comment>
<dbReference type="KEGG" id="odi:ODI_R4392"/>
<keyword evidence="11" id="KW-0317">Glutathione biosynthesis</keyword>
<keyword evidence="6 11" id="KW-0865">Zymogen</keyword>
<dbReference type="OrthoDB" id="5297205at2"/>
<comment type="catalytic activity">
    <reaction evidence="2 11">
        <text>glutathione + H2O = L-cysteinylglycine + L-glutamate</text>
        <dbReference type="Rhea" id="RHEA:28807"/>
        <dbReference type="ChEBI" id="CHEBI:15377"/>
        <dbReference type="ChEBI" id="CHEBI:29985"/>
        <dbReference type="ChEBI" id="CHEBI:57925"/>
        <dbReference type="ChEBI" id="CHEBI:61694"/>
        <dbReference type="EC" id="3.4.19.13"/>
    </reaction>
</comment>
<feature type="signal peptide" evidence="13">
    <location>
        <begin position="1"/>
        <end position="22"/>
    </location>
</feature>
<feature type="region of interest" description="Disordered" evidence="12">
    <location>
        <begin position="26"/>
        <end position="52"/>
    </location>
</feature>
<dbReference type="EC" id="2.3.2.2" evidence="11"/>
<dbReference type="Pfam" id="PF01019">
    <property type="entry name" value="G_glu_transpept"/>
    <property type="match status" value="1"/>
</dbReference>
<evidence type="ECO:0000256" key="12">
    <source>
        <dbReference type="SAM" id="MobiDB-lite"/>
    </source>
</evidence>
<comment type="pathway">
    <text evidence="11">Sulfur metabolism; glutathione metabolism.</text>
</comment>
<dbReference type="EMBL" id="LT907988">
    <property type="protein sequence ID" value="SOE52671.1"/>
    <property type="molecule type" value="Genomic_DNA"/>
</dbReference>
<comment type="catalytic activity">
    <reaction evidence="1 11">
        <text>an S-substituted glutathione + H2O = an S-substituted L-cysteinylglycine + L-glutamate</text>
        <dbReference type="Rhea" id="RHEA:59468"/>
        <dbReference type="ChEBI" id="CHEBI:15377"/>
        <dbReference type="ChEBI" id="CHEBI:29985"/>
        <dbReference type="ChEBI" id="CHEBI:90779"/>
        <dbReference type="ChEBI" id="CHEBI:143103"/>
        <dbReference type="EC" id="3.4.19.13"/>
    </reaction>
</comment>
<feature type="active site" description="Nucleophile" evidence="9">
    <location>
        <position position="411"/>
    </location>
</feature>
<dbReference type="AlphaFoldDB" id="A0A1C3K6E4"/>
<evidence type="ECO:0000256" key="9">
    <source>
        <dbReference type="PIRSR" id="PIRSR600101-1"/>
    </source>
</evidence>
<dbReference type="Gene3D" id="3.60.20.40">
    <property type="match status" value="1"/>
</dbReference>
<dbReference type="GO" id="GO:0103068">
    <property type="term" value="F:leukotriene C4 gamma-glutamyl transferase activity"/>
    <property type="evidence" value="ECO:0007669"/>
    <property type="project" value="UniProtKB-EC"/>
</dbReference>
<evidence type="ECO:0000313" key="15">
    <source>
        <dbReference type="EMBL" id="SOE52671.1"/>
    </source>
</evidence>
<dbReference type="InterPro" id="IPR043137">
    <property type="entry name" value="GGT_ssub_C"/>
</dbReference>
<dbReference type="GO" id="GO:0006750">
    <property type="term" value="P:glutathione biosynthetic process"/>
    <property type="evidence" value="ECO:0007669"/>
    <property type="project" value="UniProtKB-KW"/>
</dbReference>
<evidence type="ECO:0000256" key="5">
    <source>
        <dbReference type="ARBA" id="ARBA00022801"/>
    </source>
</evidence>
<dbReference type="STRING" id="1851544.ODI_03159"/>
<evidence type="ECO:0000256" key="2">
    <source>
        <dbReference type="ARBA" id="ARBA00001089"/>
    </source>
</evidence>
<feature type="binding site" evidence="10">
    <location>
        <begin position="476"/>
        <end position="477"/>
    </location>
    <ligand>
        <name>L-glutamate</name>
        <dbReference type="ChEBI" id="CHEBI:29985"/>
    </ligand>
</feature>
<evidence type="ECO:0000256" key="7">
    <source>
        <dbReference type="ARBA" id="ARBA00023315"/>
    </source>
</evidence>
<dbReference type="InterPro" id="IPR000101">
    <property type="entry name" value="GGT_peptidase"/>
</dbReference>
<keyword evidence="5 11" id="KW-0378">Hydrolase</keyword>